<feature type="domain" description="Potassium channel" evidence="10">
    <location>
        <begin position="291"/>
        <end position="369"/>
    </location>
</feature>
<evidence type="ECO:0000256" key="7">
    <source>
        <dbReference type="ARBA" id="ARBA00023303"/>
    </source>
</evidence>
<accession>A0ABD3V5Q8</accession>
<dbReference type="PANTHER" id="PTHR11003:SF334">
    <property type="entry name" value="FI03418P"/>
    <property type="match status" value="1"/>
</dbReference>
<gene>
    <name evidence="11" type="ORF">ACJMK2_011655</name>
</gene>
<sequence>MKFGNDTNNLSCAMDDDMKTTQCSLRLAEAEIFDDSLLAKNSTQSNRTIGLIKVKARKACKETSLFILSNIGSISMVVFYSILGGFLFQAIERPNEMRTRTFVSDIRKGHIHQLWRLNMDKNIFHLDNWTNEADAILRKFQTEIFAVVRDKGWDGIDDVAEEKEKWSFTGSLLFSVSIITTIGYGYITPKTEEGRVVTMVYAVIGIPLMLLCVTNIGSILASCVRALYGRTLCISCRRNVVRFFKRKIGRSNVSISRIEFNVKSNRNEGVTTEHHHVTEEVRVPILLSLILMVWYVIFGAIMFSIWEKDWDMLIGSYFCFTTLSTIGFGDFVPGHHNEDWNDHAKQVGCALYVLLGLSLVAMCFDLIQNECRMFAKRFGQCVGLI</sequence>
<dbReference type="Pfam" id="PF07885">
    <property type="entry name" value="Ion_trans_2"/>
    <property type="match status" value="2"/>
</dbReference>
<keyword evidence="3 8" id="KW-0812">Transmembrane</keyword>
<dbReference type="InterPro" id="IPR013099">
    <property type="entry name" value="K_chnl_dom"/>
</dbReference>
<keyword evidence="12" id="KW-1185">Reference proteome</keyword>
<feature type="transmembrane region" description="Helical" evidence="9">
    <location>
        <begin position="65"/>
        <end position="88"/>
    </location>
</feature>
<comment type="subcellular location">
    <subcellularLocation>
        <location evidence="1">Membrane</location>
        <topology evidence="1">Multi-pass membrane protein</topology>
    </subcellularLocation>
</comment>
<evidence type="ECO:0000256" key="6">
    <source>
        <dbReference type="ARBA" id="ARBA00023136"/>
    </source>
</evidence>
<reference evidence="11 12" key="1">
    <citation type="submission" date="2024-11" db="EMBL/GenBank/DDBJ databases">
        <title>Chromosome-level genome assembly of the freshwater bivalve Anodonta woodiana.</title>
        <authorList>
            <person name="Chen X."/>
        </authorList>
    </citation>
    <scope>NUCLEOTIDE SEQUENCE [LARGE SCALE GENOMIC DNA]</scope>
    <source>
        <strain evidence="11">MN2024</strain>
        <tissue evidence="11">Gills</tissue>
    </source>
</reference>
<evidence type="ECO:0000256" key="3">
    <source>
        <dbReference type="ARBA" id="ARBA00022692"/>
    </source>
</evidence>
<dbReference type="AlphaFoldDB" id="A0ABD3V5Q8"/>
<keyword evidence="6 9" id="KW-0472">Membrane</keyword>
<evidence type="ECO:0000256" key="2">
    <source>
        <dbReference type="ARBA" id="ARBA00022448"/>
    </source>
</evidence>
<comment type="caution">
    <text evidence="11">The sequence shown here is derived from an EMBL/GenBank/DDBJ whole genome shotgun (WGS) entry which is preliminary data.</text>
</comment>
<dbReference type="InterPro" id="IPR003280">
    <property type="entry name" value="2pore_dom_K_chnl"/>
</dbReference>
<dbReference type="Proteomes" id="UP001634394">
    <property type="component" value="Unassembled WGS sequence"/>
</dbReference>
<evidence type="ECO:0000313" key="11">
    <source>
        <dbReference type="EMBL" id="KAL3856949.1"/>
    </source>
</evidence>
<dbReference type="EMBL" id="JBJQND010000013">
    <property type="protein sequence ID" value="KAL3856949.1"/>
    <property type="molecule type" value="Genomic_DNA"/>
</dbReference>
<keyword evidence="4 9" id="KW-1133">Transmembrane helix</keyword>
<comment type="similarity">
    <text evidence="8">Belongs to the two pore domain potassium channel (TC 1.A.1.8) family.</text>
</comment>
<name>A0ABD3V5Q8_SINWO</name>
<evidence type="ECO:0000256" key="4">
    <source>
        <dbReference type="ARBA" id="ARBA00022989"/>
    </source>
</evidence>
<organism evidence="11 12">
    <name type="scientific">Sinanodonta woodiana</name>
    <name type="common">Chinese pond mussel</name>
    <name type="synonym">Anodonta woodiana</name>
    <dbReference type="NCBI Taxonomy" id="1069815"/>
    <lineage>
        <taxon>Eukaryota</taxon>
        <taxon>Metazoa</taxon>
        <taxon>Spiralia</taxon>
        <taxon>Lophotrochozoa</taxon>
        <taxon>Mollusca</taxon>
        <taxon>Bivalvia</taxon>
        <taxon>Autobranchia</taxon>
        <taxon>Heteroconchia</taxon>
        <taxon>Palaeoheterodonta</taxon>
        <taxon>Unionida</taxon>
        <taxon>Unionoidea</taxon>
        <taxon>Unionidae</taxon>
        <taxon>Unioninae</taxon>
        <taxon>Sinanodonta</taxon>
    </lineage>
</organism>
<feature type="transmembrane region" description="Helical" evidence="9">
    <location>
        <begin position="285"/>
        <end position="306"/>
    </location>
</feature>
<dbReference type="Gene3D" id="1.10.287.70">
    <property type="match status" value="1"/>
</dbReference>
<feature type="transmembrane region" description="Helical" evidence="9">
    <location>
        <begin position="344"/>
        <end position="367"/>
    </location>
</feature>
<evidence type="ECO:0000256" key="9">
    <source>
        <dbReference type="SAM" id="Phobius"/>
    </source>
</evidence>
<dbReference type="PRINTS" id="PR01333">
    <property type="entry name" value="2POREKCHANEL"/>
</dbReference>
<dbReference type="PANTHER" id="PTHR11003">
    <property type="entry name" value="POTASSIUM CHANNEL, SUBFAMILY K"/>
    <property type="match status" value="1"/>
</dbReference>
<evidence type="ECO:0000256" key="8">
    <source>
        <dbReference type="RuleBase" id="RU003857"/>
    </source>
</evidence>
<feature type="domain" description="Potassium channel" evidence="10">
    <location>
        <begin position="161"/>
        <end position="220"/>
    </location>
</feature>
<dbReference type="GO" id="GO:0034220">
    <property type="term" value="P:monoatomic ion transmembrane transport"/>
    <property type="evidence" value="ECO:0007669"/>
    <property type="project" value="UniProtKB-KW"/>
</dbReference>
<dbReference type="SUPFAM" id="SSF81324">
    <property type="entry name" value="Voltage-gated potassium channels"/>
    <property type="match status" value="2"/>
</dbReference>
<evidence type="ECO:0000256" key="1">
    <source>
        <dbReference type="ARBA" id="ARBA00004141"/>
    </source>
</evidence>
<evidence type="ECO:0000313" key="12">
    <source>
        <dbReference type="Proteomes" id="UP001634394"/>
    </source>
</evidence>
<feature type="transmembrane region" description="Helical" evidence="9">
    <location>
        <begin position="166"/>
        <end position="187"/>
    </location>
</feature>
<keyword evidence="7 8" id="KW-0407">Ion channel</keyword>
<evidence type="ECO:0000259" key="10">
    <source>
        <dbReference type="Pfam" id="PF07885"/>
    </source>
</evidence>
<feature type="transmembrane region" description="Helical" evidence="9">
    <location>
        <begin position="313"/>
        <end position="332"/>
    </location>
</feature>
<evidence type="ECO:0000256" key="5">
    <source>
        <dbReference type="ARBA" id="ARBA00023065"/>
    </source>
</evidence>
<feature type="transmembrane region" description="Helical" evidence="9">
    <location>
        <begin position="199"/>
        <end position="221"/>
    </location>
</feature>
<keyword evidence="2 8" id="KW-0813">Transport</keyword>
<dbReference type="GO" id="GO:0016020">
    <property type="term" value="C:membrane"/>
    <property type="evidence" value="ECO:0007669"/>
    <property type="project" value="UniProtKB-SubCell"/>
</dbReference>
<proteinExistence type="inferred from homology"/>
<keyword evidence="5 8" id="KW-0406">Ion transport</keyword>
<protein>
    <recommendedName>
        <fullName evidence="10">Potassium channel domain-containing protein</fullName>
    </recommendedName>
</protein>